<proteinExistence type="predicted"/>
<evidence type="ECO:0000313" key="2">
    <source>
        <dbReference type="Proteomes" id="UP000245119"/>
    </source>
</evidence>
<protein>
    <submittedName>
        <fullName evidence="1">Uncharacterized protein</fullName>
    </submittedName>
</protein>
<dbReference type="AlphaFoldDB" id="A0A2T7PLI0"/>
<dbReference type="Proteomes" id="UP000245119">
    <property type="component" value="Linkage Group LG3"/>
</dbReference>
<keyword evidence="2" id="KW-1185">Reference proteome</keyword>
<accession>A0A2T7PLI0</accession>
<gene>
    <name evidence="1" type="ORF">C0Q70_05548</name>
</gene>
<sequence>MLNKEMVRGRGEGRVVVVKSTPTEAKLGSGELHHEPHGKKSHVTLAEAFSVVLHGKRRTGCAMDEGHSWSKELVLEETASDDMFVVNVSKHLALFLPLPAGPGIIKDAP</sequence>
<organism evidence="1 2">
    <name type="scientific">Pomacea canaliculata</name>
    <name type="common">Golden apple snail</name>
    <dbReference type="NCBI Taxonomy" id="400727"/>
    <lineage>
        <taxon>Eukaryota</taxon>
        <taxon>Metazoa</taxon>
        <taxon>Spiralia</taxon>
        <taxon>Lophotrochozoa</taxon>
        <taxon>Mollusca</taxon>
        <taxon>Gastropoda</taxon>
        <taxon>Caenogastropoda</taxon>
        <taxon>Architaenioglossa</taxon>
        <taxon>Ampullarioidea</taxon>
        <taxon>Ampullariidae</taxon>
        <taxon>Pomacea</taxon>
    </lineage>
</organism>
<reference evidence="1 2" key="1">
    <citation type="submission" date="2018-04" db="EMBL/GenBank/DDBJ databases">
        <title>The genome of golden apple snail Pomacea canaliculata provides insight into stress tolerance and invasive adaptation.</title>
        <authorList>
            <person name="Liu C."/>
            <person name="Liu B."/>
            <person name="Ren Y."/>
            <person name="Zhang Y."/>
            <person name="Wang H."/>
            <person name="Li S."/>
            <person name="Jiang F."/>
            <person name="Yin L."/>
            <person name="Zhang G."/>
            <person name="Qian W."/>
            <person name="Fan W."/>
        </authorList>
    </citation>
    <scope>NUCLEOTIDE SEQUENCE [LARGE SCALE GENOMIC DNA]</scope>
    <source>
        <strain evidence="1">SZHN2017</strain>
        <tissue evidence="1">Muscle</tissue>
    </source>
</reference>
<evidence type="ECO:0000313" key="1">
    <source>
        <dbReference type="EMBL" id="PVD34279.1"/>
    </source>
</evidence>
<dbReference type="EMBL" id="PZQS01000003">
    <property type="protein sequence ID" value="PVD34279.1"/>
    <property type="molecule type" value="Genomic_DNA"/>
</dbReference>
<comment type="caution">
    <text evidence="1">The sequence shown here is derived from an EMBL/GenBank/DDBJ whole genome shotgun (WGS) entry which is preliminary data.</text>
</comment>
<name>A0A2T7PLI0_POMCA</name>